<evidence type="ECO:0000256" key="5">
    <source>
        <dbReference type="SAM" id="MobiDB-lite"/>
    </source>
</evidence>
<evidence type="ECO:0000313" key="8">
    <source>
        <dbReference type="Proteomes" id="UP001461960"/>
    </source>
</evidence>
<accession>A0ABU9X579</accession>
<feature type="region of interest" description="Disordered" evidence="5">
    <location>
        <begin position="303"/>
        <end position="322"/>
    </location>
</feature>
<organism evidence="7 8">
    <name type="scientific">Psychrobacter saeujeotis</name>
    <dbReference type="NCBI Taxonomy" id="3143436"/>
    <lineage>
        <taxon>Bacteria</taxon>
        <taxon>Pseudomonadati</taxon>
        <taxon>Pseudomonadota</taxon>
        <taxon>Gammaproteobacteria</taxon>
        <taxon>Moraxellales</taxon>
        <taxon>Moraxellaceae</taxon>
        <taxon>Psychrobacter</taxon>
    </lineage>
</organism>
<dbReference type="PROSITE" id="PS51007">
    <property type="entry name" value="CYTC"/>
    <property type="match status" value="1"/>
</dbReference>
<dbReference type="Gene3D" id="1.10.760.10">
    <property type="entry name" value="Cytochrome c-like domain"/>
    <property type="match status" value="2"/>
</dbReference>
<dbReference type="PANTHER" id="PTHR35008">
    <property type="entry name" value="BLL4482 PROTEIN-RELATED"/>
    <property type="match status" value="1"/>
</dbReference>
<dbReference type="InterPro" id="IPR009056">
    <property type="entry name" value="Cyt_c-like_dom"/>
</dbReference>
<evidence type="ECO:0000256" key="3">
    <source>
        <dbReference type="ARBA" id="ARBA00023004"/>
    </source>
</evidence>
<evidence type="ECO:0000256" key="4">
    <source>
        <dbReference type="PROSITE-ProRule" id="PRU00433"/>
    </source>
</evidence>
<keyword evidence="8" id="KW-1185">Reference proteome</keyword>
<dbReference type="EMBL" id="JBDGHN010000002">
    <property type="protein sequence ID" value="MEN2750538.1"/>
    <property type="molecule type" value="Genomic_DNA"/>
</dbReference>
<protein>
    <submittedName>
        <fullName evidence="7">C-type cytochrome</fullName>
    </submittedName>
</protein>
<dbReference type="RefSeq" id="WP_299216630.1">
    <property type="nucleotide sequence ID" value="NZ_JBDGHN010000002.1"/>
</dbReference>
<dbReference type="SUPFAM" id="SSF46626">
    <property type="entry name" value="Cytochrome c"/>
    <property type="match status" value="2"/>
</dbReference>
<evidence type="ECO:0000313" key="7">
    <source>
        <dbReference type="EMBL" id="MEN2750538.1"/>
    </source>
</evidence>
<evidence type="ECO:0000256" key="2">
    <source>
        <dbReference type="ARBA" id="ARBA00022723"/>
    </source>
</evidence>
<name>A0ABU9X579_9GAMM</name>
<dbReference type="PANTHER" id="PTHR35008:SF4">
    <property type="entry name" value="BLL4482 PROTEIN"/>
    <property type="match status" value="1"/>
</dbReference>
<reference evidence="7 8" key="1">
    <citation type="submission" date="2024-05" db="EMBL/GenBank/DDBJ databases">
        <authorList>
            <person name="Kim H.-Y."/>
            <person name="Kim E."/>
            <person name="Cai Y."/>
            <person name="Yang S.-M."/>
            <person name="Lee W."/>
        </authorList>
    </citation>
    <scope>NUCLEOTIDE SEQUENCE [LARGE SCALE GENOMIC DNA]</scope>
    <source>
        <strain evidence="7 8">FBL11</strain>
    </source>
</reference>
<keyword evidence="2 4" id="KW-0479">Metal-binding</keyword>
<dbReference type="Pfam" id="PF21342">
    <property type="entry name" value="SoxA-TsdA_cyt-c"/>
    <property type="match status" value="1"/>
</dbReference>
<feature type="domain" description="Cytochrome c" evidence="6">
    <location>
        <begin position="206"/>
        <end position="300"/>
    </location>
</feature>
<comment type="caution">
    <text evidence="7">The sequence shown here is derived from an EMBL/GenBank/DDBJ whole genome shotgun (WGS) entry which is preliminary data.</text>
</comment>
<evidence type="ECO:0000256" key="1">
    <source>
        <dbReference type="ARBA" id="ARBA00022617"/>
    </source>
</evidence>
<evidence type="ECO:0000259" key="6">
    <source>
        <dbReference type="PROSITE" id="PS51007"/>
    </source>
</evidence>
<proteinExistence type="predicted"/>
<dbReference type="Pfam" id="PF00034">
    <property type="entry name" value="Cytochrom_C"/>
    <property type="match status" value="1"/>
</dbReference>
<keyword evidence="1 4" id="KW-0349">Heme</keyword>
<dbReference type="Proteomes" id="UP001461960">
    <property type="component" value="Unassembled WGS sequence"/>
</dbReference>
<dbReference type="InterPro" id="IPR051459">
    <property type="entry name" value="Cytochrome_c-type_DH"/>
</dbReference>
<gene>
    <name evidence="7" type="ORF">AAIR29_02715</name>
</gene>
<sequence>MKKSPLNLLTVASVISQKTTMNQLTSIILTASVVGVAAISSGCSQPEPAEQNAPEYGLVTADDANEDIGTYVLPQDTSILDEPNADEIFYGKRLLNETKRLLPEHVGAQMNCNSCHISQGKVPLGDPYINSYNTYPRVMPRSGKEIDLTKRINGCFQRSMNGKPLNPESSEMLAMIAYMKWLSQNTPKEQKVDIQNAGKVDESLTPNPTRGEQIYKAQCETCHGDNGEGIKDSRGDIVFPPLWGDESFNIGAGMARTYKAAAFVKYNMPMGIQTKGLWGHGNVLSDQDAVDVAHFFTHQPRPDFAGKVNDWPNGKKPKDARY</sequence>
<dbReference type="InterPro" id="IPR036909">
    <property type="entry name" value="Cyt_c-like_dom_sf"/>
</dbReference>
<keyword evidence="3 4" id="KW-0408">Iron</keyword>